<name>A0A091DJS8_FUKDA</name>
<protein>
    <submittedName>
        <fullName evidence="1">Uncharacterized protein</fullName>
    </submittedName>
</protein>
<reference evidence="1 2" key="1">
    <citation type="submission" date="2013-11" db="EMBL/GenBank/DDBJ databases">
        <title>The Damaraland mole rat (Fukomys damarensis) genome and evolution of African mole rats.</title>
        <authorList>
            <person name="Gladyshev V.N."/>
            <person name="Fang X."/>
        </authorList>
    </citation>
    <scope>NUCLEOTIDE SEQUENCE [LARGE SCALE GENOMIC DNA]</scope>
    <source>
        <tissue evidence="1">Liver</tissue>
    </source>
</reference>
<accession>A0A091DJS8</accession>
<organism evidence="1 2">
    <name type="scientific">Fukomys damarensis</name>
    <name type="common">Damaraland mole rat</name>
    <name type="synonym">Cryptomys damarensis</name>
    <dbReference type="NCBI Taxonomy" id="885580"/>
    <lineage>
        <taxon>Eukaryota</taxon>
        <taxon>Metazoa</taxon>
        <taxon>Chordata</taxon>
        <taxon>Craniata</taxon>
        <taxon>Vertebrata</taxon>
        <taxon>Euteleostomi</taxon>
        <taxon>Mammalia</taxon>
        <taxon>Eutheria</taxon>
        <taxon>Euarchontoglires</taxon>
        <taxon>Glires</taxon>
        <taxon>Rodentia</taxon>
        <taxon>Hystricomorpha</taxon>
        <taxon>Bathyergidae</taxon>
        <taxon>Fukomys</taxon>
    </lineage>
</organism>
<dbReference type="Proteomes" id="UP000028990">
    <property type="component" value="Unassembled WGS sequence"/>
</dbReference>
<dbReference type="EMBL" id="KN123827">
    <property type="protein sequence ID" value="KFO23056.1"/>
    <property type="molecule type" value="Genomic_DNA"/>
</dbReference>
<keyword evidence="2" id="KW-1185">Reference proteome</keyword>
<gene>
    <name evidence="1" type="ORF">H920_15561</name>
</gene>
<dbReference type="AlphaFoldDB" id="A0A091DJS8"/>
<evidence type="ECO:0000313" key="1">
    <source>
        <dbReference type="EMBL" id="KFO23056.1"/>
    </source>
</evidence>
<proteinExistence type="predicted"/>
<evidence type="ECO:0000313" key="2">
    <source>
        <dbReference type="Proteomes" id="UP000028990"/>
    </source>
</evidence>
<sequence>MEGGRRNEERITDWIPRNEERVGLKRLQTASMERIEPARPTDRQKAQKLALEALNALLKTVAPKGGGILSPGYIKKNSLSLSQ</sequence>